<keyword evidence="3 6" id="KW-0479">Metal-binding</keyword>
<dbReference type="SUPFAM" id="SSF53850">
    <property type="entry name" value="Periplasmic binding protein-like II"/>
    <property type="match status" value="1"/>
</dbReference>
<dbReference type="CDD" id="cd13539">
    <property type="entry name" value="PBP2_AvModA"/>
    <property type="match status" value="1"/>
</dbReference>
<feature type="binding site" evidence="6">
    <location>
        <position position="44"/>
    </location>
    <ligand>
        <name>molybdate</name>
        <dbReference type="ChEBI" id="CHEBI:36264"/>
    </ligand>
</feature>
<dbReference type="InterPro" id="IPR044084">
    <property type="entry name" value="AvModA-like_subst-bd"/>
</dbReference>
<dbReference type="InterPro" id="IPR050682">
    <property type="entry name" value="ModA/WtpA"/>
</dbReference>
<dbReference type="InterPro" id="IPR005950">
    <property type="entry name" value="ModA"/>
</dbReference>
<organism evidence="7 8">
    <name type="scientific">Paraglaciecola mesophila KMM 241</name>
    <dbReference type="NCBI Taxonomy" id="1128912"/>
    <lineage>
        <taxon>Bacteria</taxon>
        <taxon>Pseudomonadati</taxon>
        <taxon>Pseudomonadota</taxon>
        <taxon>Gammaproteobacteria</taxon>
        <taxon>Alteromonadales</taxon>
        <taxon>Alteromonadaceae</taxon>
        <taxon>Paraglaciecola</taxon>
    </lineage>
</organism>
<keyword evidence="4" id="KW-0732">Signal</keyword>
<dbReference type="EMBL" id="BAEP01000056">
    <property type="protein sequence ID" value="GAC25171.1"/>
    <property type="molecule type" value="Genomic_DNA"/>
</dbReference>
<dbReference type="AlphaFoldDB" id="K6YMC5"/>
<evidence type="ECO:0000256" key="1">
    <source>
        <dbReference type="ARBA" id="ARBA00009175"/>
    </source>
</evidence>
<evidence type="ECO:0000313" key="8">
    <source>
        <dbReference type="Proteomes" id="UP000006263"/>
    </source>
</evidence>
<comment type="subunit">
    <text evidence="5">The complex is composed of two ATP-binding proteins (ModC), two transmembrane proteins (ModB) and a solute-binding protein (ModA).</text>
</comment>
<dbReference type="FunFam" id="3.40.190.10:FF:000035">
    <property type="entry name" value="Molybdate ABC transporter substrate-binding protein"/>
    <property type="match status" value="1"/>
</dbReference>
<evidence type="ECO:0000256" key="6">
    <source>
        <dbReference type="PIRSR" id="PIRSR004846-1"/>
    </source>
</evidence>
<dbReference type="OrthoDB" id="9785015at2"/>
<evidence type="ECO:0000256" key="3">
    <source>
        <dbReference type="ARBA" id="ARBA00022723"/>
    </source>
</evidence>
<proteinExistence type="inferred from homology"/>
<dbReference type="Proteomes" id="UP000006263">
    <property type="component" value="Unassembled WGS sequence"/>
</dbReference>
<protein>
    <submittedName>
        <fullName evidence="7">Molybdate transport system substrate-binding protein</fullName>
    </submittedName>
</protein>
<name>K6YMC5_9ALTE</name>
<dbReference type="PANTHER" id="PTHR30632">
    <property type="entry name" value="MOLYBDATE-BINDING PERIPLASMIC PROTEIN"/>
    <property type="match status" value="1"/>
</dbReference>
<feature type="binding site" evidence="6">
    <location>
        <position position="149"/>
    </location>
    <ligand>
        <name>molybdate</name>
        <dbReference type="ChEBI" id="CHEBI:36264"/>
    </ligand>
</feature>
<evidence type="ECO:0000256" key="4">
    <source>
        <dbReference type="ARBA" id="ARBA00022729"/>
    </source>
</evidence>
<reference evidence="7 8" key="1">
    <citation type="journal article" date="2017" name="Antonie Van Leeuwenhoek">
        <title>Rhizobium rhizosphaerae sp. nov., a novel species isolated from rice rhizosphere.</title>
        <authorList>
            <person name="Zhao J.J."/>
            <person name="Zhang J."/>
            <person name="Zhang R.J."/>
            <person name="Zhang C.W."/>
            <person name="Yin H.Q."/>
            <person name="Zhang X.X."/>
        </authorList>
    </citation>
    <scope>NUCLEOTIDE SEQUENCE [LARGE SCALE GENOMIC DNA]</scope>
    <source>
        <strain evidence="7 8">KMM 241</strain>
    </source>
</reference>
<keyword evidence="2 6" id="KW-0500">Molybdenum</keyword>
<dbReference type="eggNOG" id="COG0725">
    <property type="taxonomic scope" value="Bacteria"/>
</dbReference>
<dbReference type="Gene3D" id="3.40.190.10">
    <property type="entry name" value="Periplasmic binding protein-like II"/>
    <property type="match status" value="2"/>
</dbReference>
<sequence>MSMSAVADVKVAVAANFKPTLTLLVEQFMLEHPNTHVSISSASTGVLYAQIERGAPFDLFLSADSERPRRLEQKSLVEKNTRKNYALGQLVLWIKGQSDVAASSLDTFTGRLAIANPKLAPFGLAAEQTLQKLEKYEQLKPRIVMGNNVAQTAHYIQTGAAQAGFVALSQVLSITSDAKEYWLLPSHLYSPINQQMAVIKQKGRSEQETKETLALYQFILGTKGQGLIVKSGYQSSEMQTIPRVKPDAQ</sequence>
<comment type="similarity">
    <text evidence="1">Belongs to the bacterial solute-binding protein ModA family.</text>
</comment>
<dbReference type="GO" id="GO:0046872">
    <property type="term" value="F:metal ion binding"/>
    <property type="evidence" value="ECO:0007669"/>
    <property type="project" value="UniProtKB-KW"/>
</dbReference>
<dbReference type="GO" id="GO:0015689">
    <property type="term" value="P:molybdate ion transport"/>
    <property type="evidence" value="ECO:0007669"/>
    <property type="project" value="InterPro"/>
</dbReference>
<gene>
    <name evidence="7" type="primary">modA</name>
    <name evidence="7" type="ORF">GMES_2881</name>
</gene>
<dbReference type="GO" id="GO:0030973">
    <property type="term" value="F:molybdate ion binding"/>
    <property type="evidence" value="ECO:0007669"/>
    <property type="project" value="InterPro"/>
</dbReference>
<evidence type="ECO:0000256" key="5">
    <source>
        <dbReference type="ARBA" id="ARBA00062515"/>
    </source>
</evidence>
<dbReference type="NCBIfam" id="TIGR01256">
    <property type="entry name" value="modA"/>
    <property type="match status" value="1"/>
</dbReference>
<accession>K6YMC5</accession>
<dbReference type="PANTHER" id="PTHR30632:SF14">
    <property type="entry name" value="TUNGSTATE_MOLYBDATE_CHROMATE-BINDING PROTEIN MODA"/>
    <property type="match status" value="1"/>
</dbReference>
<evidence type="ECO:0000256" key="2">
    <source>
        <dbReference type="ARBA" id="ARBA00022505"/>
    </source>
</evidence>
<dbReference type="PIRSF" id="PIRSF004846">
    <property type="entry name" value="ModA"/>
    <property type="match status" value="1"/>
</dbReference>
<dbReference type="GO" id="GO:1901359">
    <property type="term" value="F:tungstate binding"/>
    <property type="evidence" value="ECO:0007669"/>
    <property type="project" value="UniProtKB-ARBA"/>
</dbReference>
<evidence type="ECO:0000313" key="7">
    <source>
        <dbReference type="EMBL" id="GAC25171.1"/>
    </source>
</evidence>
<dbReference type="Pfam" id="PF13531">
    <property type="entry name" value="SBP_bac_11"/>
    <property type="match status" value="1"/>
</dbReference>
<comment type="caution">
    <text evidence="7">The sequence shown here is derived from an EMBL/GenBank/DDBJ whole genome shotgun (WGS) entry which is preliminary data.</text>
</comment>